<dbReference type="PROSITE" id="PS51206">
    <property type="entry name" value="SF3_HELICASE_1"/>
    <property type="match status" value="1"/>
</dbReference>
<dbReference type="PANTHER" id="PTHR35372:SF2">
    <property type="entry name" value="SF3 HELICASE DOMAIN-CONTAINING PROTEIN"/>
    <property type="match status" value="1"/>
</dbReference>
<dbReference type="PANTHER" id="PTHR35372">
    <property type="entry name" value="ATP BINDING PROTEIN-RELATED"/>
    <property type="match status" value="1"/>
</dbReference>
<reference evidence="8" key="1">
    <citation type="submission" date="2016-10" db="EMBL/GenBank/DDBJ databases">
        <authorList>
            <person name="Varghese N."/>
            <person name="Submissions S."/>
        </authorList>
    </citation>
    <scope>NUCLEOTIDE SEQUENCE [LARGE SCALE GENOMIC DNA]</scope>
    <source>
        <strain evidence="8">PL19</strain>
    </source>
</reference>
<gene>
    <name evidence="7" type="ORF">SAMN05192584_11263</name>
</gene>
<dbReference type="SMART" id="SM00885">
    <property type="entry name" value="D5_N"/>
    <property type="match status" value="1"/>
</dbReference>
<dbReference type="SUPFAM" id="SSF52540">
    <property type="entry name" value="P-loop containing nucleoside triphosphate hydrolases"/>
    <property type="match status" value="1"/>
</dbReference>
<evidence type="ECO:0000256" key="2">
    <source>
        <dbReference type="ARBA" id="ARBA00022801"/>
    </source>
</evidence>
<dbReference type="Proteomes" id="UP000198928">
    <property type="component" value="Unassembled WGS sequence"/>
</dbReference>
<proteinExistence type="predicted"/>
<dbReference type="InterPro" id="IPR014820">
    <property type="entry name" value="PriCT_1"/>
</dbReference>
<evidence type="ECO:0000313" key="7">
    <source>
        <dbReference type="EMBL" id="SFL04700.1"/>
    </source>
</evidence>
<evidence type="ECO:0000256" key="5">
    <source>
        <dbReference type="SAM" id="MobiDB-lite"/>
    </source>
</evidence>
<dbReference type="SMART" id="SM00943">
    <property type="entry name" value="Prim-Pol"/>
    <property type="match status" value="1"/>
</dbReference>
<dbReference type="InterPro" id="IPR004968">
    <property type="entry name" value="DNA_primase/NTPase_C"/>
</dbReference>
<evidence type="ECO:0000313" key="8">
    <source>
        <dbReference type="Proteomes" id="UP000198928"/>
    </source>
</evidence>
<dbReference type="AlphaFoldDB" id="A0A1I4EI25"/>
<dbReference type="SMART" id="SM00942">
    <property type="entry name" value="PriCT_1"/>
    <property type="match status" value="1"/>
</dbReference>
<evidence type="ECO:0000259" key="6">
    <source>
        <dbReference type="PROSITE" id="PS51206"/>
    </source>
</evidence>
<dbReference type="RefSeq" id="WP_093850669.1">
    <property type="nucleotide sequence ID" value="NZ_FOSG01000012.1"/>
</dbReference>
<dbReference type="InterPro" id="IPR045455">
    <property type="entry name" value="NrS-1_pol-like_helicase"/>
</dbReference>
<dbReference type="Pfam" id="PF08706">
    <property type="entry name" value="D5_N"/>
    <property type="match status" value="1"/>
</dbReference>
<keyword evidence="8" id="KW-1185">Reference proteome</keyword>
<dbReference type="InterPro" id="IPR027417">
    <property type="entry name" value="P-loop_NTPase"/>
</dbReference>
<dbReference type="InterPro" id="IPR051620">
    <property type="entry name" value="ORF904-like_C"/>
</dbReference>
<dbReference type="InterPro" id="IPR014818">
    <property type="entry name" value="Phage/plasmid_primase_P4_C"/>
</dbReference>
<keyword evidence="3 7" id="KW-0347">Helicase</keyword>
<evidence type="ECO:0000256" key="3">
    <source>
        <dbReference type="ARBA" id="ARBA00022806"/>
    </source>
</evidence>
<dbReference type="OrthoDB" id="9763644at2"/>
<dbReference type="EMBL" id="FOSG01000012">
    <property type="protein sequence ID" value="SFL04700.1"/>
    <property type="molecule type" value="Genomic_DNA"/>
</dbReference>
<evidence type="ECO:0000256" key="1">
    <source>
        <dbReference type="ARBA" id="ARBA00022741"/>
    </source>
</evidence>
<dbReference type="GO" id="GO:0016787">
    <property type="term" value="F:hydrolase activity"/>
    <property type="evidence" value="ECO:0007669"/>
    <property type="project" value="UniProtKB-KW"/>
</dbReference>
<name>A0A1I4EI25_9ACTN</name>
<protein>
    <submittedName>
        <fullName evidence="7">Putative DNA primase/helicase</fullName>
    </submittedName>
</protein>
<accession>A0A1I4EI25</accession>
<keyword evidence="4" id="KW-0067">ATP-binding</keyword>
<organism evidence="7 8">
    <name type="scientific">Streptomyces pini</name>
    <dbReference type="NCBI Taxonomy" id="1520580"/>
    <lineage>
        <taxon>Bacteria</taxon>
        <taxon>Bacillati</taxon>
        <taxon>Actinomycetota</taxon>
        <taxon>Actinomycetes</taxon>
        <taxon>Kitasatosporales</taxon>
        <taxon>Streptomycetaceae</taxon>
        <taxon>Streptomyces</taxon>
    </lineage>
</organism>
<sequence length="759" mass="84387">MKTQTFPSAQAQDEVPQHDTSRAAYFADLGFGVVPMPTNKKMPTYKGWPDLAMTDPEEVEEMWRSFAPHGWQNIALTLANFTVVDVDPKNGGTASLAKLEADYGSLPLTRTHHTASGPDSLHFIYRADPARPLKSAPLDPGRYPGIDIKTGRGSLIVAPGSVIGGKRYEVVSDREPIVAPPWLSEIQQAARHPGGSSVRSRTPSRAAATPAGSHPGGASLAELRALPPDHPGRDNAWLCRVAGHLARKHTDYDTYLRELREIDSESEVPHEEDRFMKTARSIWEREQAKEQPKISAPTADRPKSILWHHDHTDLGNGRRLRDLHGEDMRHAPGWGWLTWDGRRWARGDGQARRFMHNVADKISEAIEEMEEKQRGEDLMRWFGRSCSGPGISAALSEASVMLPIETEISDFDADPYKLLVGNGVVDLRTGELLPVDRKYLLTRGTTVEYDPNAKCPMWMDFLGWAFQGDIEMIEYIQRMFGMCLIGNNAHQVAFFLYGPGRSGKTTLTRVLSRLLGDYATSADLSVFNESSSGHNEPLARLAGARLVVFSETRQGQRINEAQFKKFTGEDTLTASYKNKSWFEFLPAFTPVMFGNAQPSIAFDSGVERRMKVIPMRAQISDGQKNPKLVEQMMLNEGPAIMAWAVEGARLAAAESFVPDPPQVAQAVKEYKRENDHIGDFIEECLVFTEGATVASDVIWVRYTAWVQAGGVDFVKKADDRAGKSLLVRMLKTWSIENGTPIETFKSSNVRKLRGVALSE</sequence>
<feature type="region of interest" description="Disordered" evidence="5">
    <location>
        <begin position="188"/>
        <end position="222"/>
    </location>
</feature>
<dbReference type="Gene3D" id="3.40.50.300">
    <property type="entry name" value="P-loop containing nucleotide triphosphate hydrolases"/>
    <property type="match status" value="1"/>
</dbReference>
<keyword evidence="1" id="KW-0547">Nucleotide-binding</keyword>
<keyword evidence="2" id="KW-0378">Hydrolase</keyword>
<dbReference type="SUPFAM" id="SSF56747">
    <property type="entry name" value="Prim-pol domain"/>
    <property type="match status" value="1"/>
</dbReference>
<dbReference type="GO" id="GO:0005524">
    <property type="term" value="F:ATP binding"/>
    <property type="evidence" value="ECO:0007669"/>
    <property type="project" value="UniProtKB-KW"/>
</dbReference>
<dbReference type="Pfam" id="PF08708">
    <property type="entry name" value="PriCT_1"/>
    <property type="match status" value="1"/>
</dbReference>
<evidence type="ECO:0000256" key="4">
    <source>
        <dbReference type="ARBA" id="ARBA00022840"/>
    </source>
</evidence>
<dbReference type="InterPro" id="IPR015330">
    <property type="entry name" value="DNA_primase/pol_bifunc_N"/>
</dbReference>
<dbReference type="GO" id="GO:0004386">
    <property type="term" value="F:helicase activity"/>
    <property type="evidence" value="ECO:0007669"/>
    <property type="project" value="UniProtKB-KW"/>
</dbReference>
<dbReference type="Pfam" id="PF03288">
    <property type="entry name" value="Pox_D5"/>
    <property type="match status" value="1"/>
</dbReference>
<dbReference type="Pfam" id="PF19263">
    <property type="entry name" value="DUF5906"/>
    <property type="match status" value="1"/>
</dbReference>
<dbReference type="InterPro" id="IPR006500">
    <property type="entry name" value="Helicase_put_C_phage/plasmid"/>
</dbReference>
<dbReference type="Pfam" id="PF09250">
    <property type="entry name" value="Prim-Pol"/>
    <property type="match status" value="1"/>
</dbReference>
<dbReference type="NCBIfam" id="TIGR01613">
    <property type="entry name" value="primase_Cterm"/>
    <property type="match status" value="1"/>
</dbReference>
<dbReference type="InterPro" id="IPR014015">
    <property type="entry name" value="Helicase_SF3_DNA-vir"/>
</dbReference>
<dbReference type="CDD" id="cd04859">
    <property type="entry name" value="Prim_Pol"/>
    <property type="match status" value="1"/>
</dbReference>
<feature type="domain" description="SF3 helicase" evidence="6">
    <location>
        <begin position="471"/>
        <end position="628"/>
    </location>
</feature>